<evidence type="ECO:0000313" key="2">
    <source>
        <dbReference type="Proteomes" id="UP000660554"/>
    </source>
</evidence>
<gene>
    <name evidence="1" type="ORF">Scinn_65680</name>
</gene>
<keyword evidence="2" id="KW-1185">Reference proteome</keyword>
<evidence type="ECO:0000313" key="1">
    <source>
        <dbReference type="EMBL" id="GHI17105.1"/>
    </source>
</evidence>
<sequence length="87" mass="9472">MSDAWSWHYNPDAQHVVGDLPGGVVAEVERLAEQLAVLGRDACEVGRGPLEGGGLRTLDIFGGRGFLMFLAPERLREISVVRVVWLG</sequence>
<dbReference type="EMBL" id="BNDV01000016">
    <property type="protein sequence ID" value="GHI17105.1"/>
    <property type="molecule type" value="Genomic_DNA"/>
</dbReference>
<protein>
    <submittedName>
        <fullName evidence="1">Uncharacterized protein</fullName>
    </submittedName>
</protein>
<organism evidence="1 2">
    <name type="scientific">Streptomyces virginiae</name>
    <name type="common">Streptomyces cinnamonensis</name>
    <dbReference type="NCBI Taxonomy" id="1961"/>
    <lineage>
        <taxon>Bacteria</taxon>
        <taxon>Bacillati</taxon>
        <taxon>Actinomycetota</taxon>
        <taxon>Actinomycetes</taxon>
        <taxon>Kitasatosporales</taxon>
        <taxon>Streptomycetaceae</taxon>
        <taxon>Streptomyces</taxon>
    </lineage>
</organism>
<dbReference type="Proteomes" id="UP000660554">
    <property type="component" value="Unassembled WGS sequence"/>
</dbReference>
<dbReference type="GeneID" id="86954954"/>
<comment type="caution">
    <text evidence="1">The sequence shown here is derived from an EMBL/GenBank/DDBJ whole genome shotgun (WGS) entry which is preliminary data.</text>
</comment>
<proteinExistence type="predicted"/>
<dbReference type="RefSeq" id="WP_030659580.1">
    <property type="nucleotide sequence ID" value="NZ_BMRU01000010.1"/>
</dbReference>
<accession>A0ABQ3NWE5</accession>
<reference evidence="2" key="1">
    <citation type="submission" date="2020-09" db="EMBL/GenBank/DDBJ databases">
        <title>Whole genome shotgun sequence of Streptomyces cinnamonensis NBRC 15873.</title>
        <authorList>
            <person name="Komaki H."/>
            <person name="Tamura T."/>
        </authorList>
    </citation>
    <scope>NUCLEOTIDE SEQUENCE [LARGE SCALE GENOMIC DNA]</scope>
    <source>
        <strain evidence="2">NBRC 15873</strain>
    </source>
</reference>
<name>A0ABQ3NWE5_STRVG</name>